<evidence type="ECO:0000256" key="5">
    <source>
        <dbReference type="ARBA" id="ARBA00022975"/>
    </source>
</evidence>
<name>A0A1F7ULJ7_9BACT</name>
<evidence type="ECO:0000313" key="10">
    <source>
        <dbReference type="EMBL" id="OGL78588.1"/>
    </source>
</evidence>
<dbReference type="GO" id="GO:0005737">
    <property type="term" value="C:cytoplasm"/>
    <property type="evidence" value="ECO:0007669"/>
    <property type="project" value="InterPro"/>
</dbReference>
<dbReference type="Pfam" id="PF01180">
    <property type="entry name" value="DHO_dh"/>
    <property type="match status" value="1"/>
</dbReference>
<evidence type="ECO:0000256" key="8">
    <source>
        <dbReference type="NCBIfam" id="TIGR01036"/>
    </source>
</evidence>
<keyword evidence="5" id="KW-0665">Pyrimidine biosynthesis</keyword>
<feature type="domain" description="Dihydroorotate dehydrogenase catalytic" evidence="9">
    <location>
        <begin position="66"/>
        <end position="357"/>
    </location>
</feature>
<keyword evidence="3" id="KW-0285">Flavoprotein</keyword>
<evidence type="ECO:0000256" key="7">
    <source>
        <dbReference type="ARBA" id="ARBA00023136"/>
    </source>
</evidence>
<dbReference type="InterPro" id="IPR013785">
    <property type="entry name" value="Aldolase_TIM"/>
</dbReference>
<sequence>MDYERTVTIRNRIIGGAYRRVLKPLFFARDPERVHDLMTATGACMGRHAATRRLARVLFSYAHPSLEQTMFGLRFVNPIGLAAGFDKNAELTDILPDVGFGFAEIGSVTGEPCEGNPKPRLWRLPASQSLLVYYGLKNDGCEAIAARLTGRRFRIPVGISVAKTNSPATVETAAGIADYVKAFRTVHDVAGYVTVNISCPNAFGGEPFTDPGKLDLLLAAIDRLAPTKPVFLKLPADLAPGELDALLDVSTSHRVDGYICSNLTKRRENPRVIERDVPTKGGLSGKPTELLANALISHCYRRLNGRAVIVGCGGVFTAEDAYEKIRLGASLIQMITGMIYRGPQVVSEINQGLVRLLKRDGYTNVSQAVGAAHR</sequence>
<dbReference type="InterPro" id="IPR005719">
    <property type="entry name" value="Dihydroorotate_DH_2"/>
</dbReference>
<dbReference type="STRING" id="1802399.A3E39_02060"/>
<dbReference type="CDD" id="cd04738">
    <property type="entry name" value="DHOD_2_like"/>
    <property type="match status" value="1"/>
</dbReference>
<comment type="caution">
    <text evidence="10">The sequence shown here is derived from an EMBL/GenBank/DDBJ whole genome shotgun (WGS) entry which is preliminary data.</text>
</comment>
<dbReference type="SUPFAM" id="SSF51395">
    <property type="entry name" value="FMN-linked oxidoreductases"/>
    <property type="match status" value="1"/>
</dbReference>
<dbReference type="EC" id="1.3.5.2" evidence="8"/>
<reference evidence="10 11" key="1">
    <citation type="journal article" date="2016" name="Nat. Commun.">
        <title>Thousands of microbial genomes shed light on interconnected biogeochemical processes in an aquifer system.</title>
        <authorList>
            <person name="Anantharaman K."/>
            <person name="Brown C.T."/>
            <person name="Hug L.A."/>
            <person name="Sharon I."/>
            <person name="Castelle C.J."/>
            <person name="Probst A.J."/>
            <person name="Thomas B.C."/>
            <person name="Singh A."/>
            <person name="Wilkins M.J."/>
            <person name="Karaoz U."/>
            <person name="Brodie E.L."/>
            <person name="Williams K.H."/>
            <person name="Hubbard S.S."/>
            <person name="Banfield J.F."/>
        </authorList>
    </citation>
    <scope>NUCLEOTIDE SEQUENCE [LARGE SCALE GENOMIC DNA]</scope>
</reference>
<dbReference type="PANTHER" id="PTHR48109">
    <property type="entry name" value="DIHYDROOROTATE DEHYDROGENASE (QUINONE), MITOCHONDRIAL-RELATED"/>
    <property type="match status" value="1"/>
</dbReference>
<dbReference type="NCBIfam" id="TIGR01036">
    <property type="entry name" value="pyrD_sub2"/>
    <property type="match status" value="1"/>
</dbReference>
<protein>
    <recommendedName>
        <fullName evidence="8">Dihydroorotate dehydrogenase (quinone)</fullName>
        <ecNumber evidence="8">1.3.5.2</ecNumber>
    </recommendedName>
</protein>
<dbReference type="GO" id="GO:0009220">
    <property type="term" value="P:pyrimidine ribonucleotide biosynthetic process"/>
    <property type="evidence" value="ECO:0007669"/>
    <property type="project" value="UniProtKB-UniRule"/>
</dbReference>
<dbReference type="Proteomes" id="UP000176603">
    <property type="component" value="Unassembled WGS sequence"/>
</dbReference>
<dbReference type="GO" id="GO:0005886">
    <property type="term" value="C:plasma membrane"/>
    <property type="evidence" value="ECO:0007669"/>
    <property type="project" value="TreeGrafter"/>
</dbReference>
<dbReference type="AlphaFoldDB" id="A0A1F7ULJ7"/>
<dbReference type="Gene3D" id="3.20.20.70">
    <property type="entry name" value="Aldolase class I"/>
    <property type="match status" value="1"/>
</dbReference>
<evidence type="ECO:0000313" key="11">
    <source>
        <dbReference type="Proteomes" id="UP000176603"/>
    </source>
</evidence>
<accession>A0A1F7ULJ7</accession>
<evidence type="ECO:0000256" key="3">
    <source>
        <dbReference type="ARBA" id="ARBA00022630"/>
    </source>
</evidence>
<dbReference type="InterPro" id="IPR050074">
    <property type="entry name" value="DHO_dehydrogenase"/>
</dbReference>
<dbReference type="EMBL" id="MGEH01000028">
    <property type="protein sequence ID" value="OGL78588.1"/>
    <property type="molecule type" value="Genomic_DNA"/>
</dbReference>
<evidence type="ECO:0000256" key="1">
    <source>
        <dbReference type="ARBA" id="ARBA00001917"/>
    </source>
</evidence>
<dbReference type="NCBIfam" id="NF003652">
    <property type="entry name" value="PRK05286.2-5"/>
    <property type="match status" value="1"/>
</dbReference>
<keyword evidence="6" id="KW-0560">Oxidoreductase</keyword>
<gene>
    <name evidence="10" type="ORF">A3E39_02060</name>
</gene>
<evidence type="ECO:0000256" key="4">
    <source>
        <dbReference type="ARBA" id="ARBA00022643"/>
    </source>
</evidence>
<proteinExistence type="predicted"/>
<comment type="pathway">
    <text evidence="2">Pyrimidine metabolism; UMP biosynthesis via de novo pathway.</text>
</comment>
<dbReference type="PANTHER" id="PTHR48109:SF4">
    <property type="entry name" value="DIHYDROOROTATE DEHYDROGENASE (QUINONE), MITOCHONDRIAL"/>
    <property type="match status" value="1"/>
</dbReference>
<evidence type="ECO:0000256" key="2">
    <source>
        <dbReference type="ARBA" id="ARBA00004725"/>
    </source>
</evidence>
<organism evidence="10 11">
    <name type="scientific">Candidatus Uhrbacteria bacterium RIFCSPHIGHO2_12_FULL_60_25</name>
    <dbReference type="NCBI Taxonomy" id="1802399"/>
    <lineage>
        <taxon>Bacteria</taxon>
        <taxon>Candidatus Uhriibacteriota</taxon>
    </lineage>
</organism>
<comment type="cofactor">
    <cofactor evidence="1">
        <name>FMN</name>
        <dbReference type="ChEBI" id="CHEBI:58210"/>
    </cofactor>
</comment>
<evidence type="ECO:0000256" key="6">
    <source>
        <dbReference type="ARBA" id="ARBA00023002"/>
    </source>
</evidence>
<dbReference type="GO" id="GO:0106430">
    <property type="term" value="F:dihydroorotate dehydrogenase (quinone) activity"/>
    <property type="evidence" value="ECO:0007669"/>
    <property type="project" value="UniProtKB-EC"/>
</dbReference>
<evidence type="ECO:0000259" key="9">
    <source>
        <dbReference type="Pfam" id="PF01180"/>
    </source>
</evidence>
<dbReference type="InterPro" id="IPR005720">
    <property type="entry name" value="Dihydroorotate_DH_cat"/>
</dbReference>
<dbReference type="GO" id="GO:0006207">
    <property type="term" value="P:'de novo' pyrimidine nucleobase biosynthetic process"/>
    <property type="evidence" value="ECO:0007669"/>
    <property type="project" value="UniProtKB-UniRule"/>
</dbReference>
<keyword evidence="7" id="KW-0472">Membrane</keyword>
<keyword evidence="4" id="KW-0288">FMN</keyword>